<accession>A0ABY6GPL3</accession>
<proteinExistence type="inferred from homology"/>
<evidence type="ECO:0000256" key="1">
    <source>
        <dbReference type="ARBA" id="ARBA00006847"/>
    </source>
</evidence>
<dbReference type="InterPro" id="IPR006483">
    <property type="entry name" value="CRISPR-assoc_Cas3_HD"/>
</dbReference>
<dbReference type="InterPro" id="IPR027417">
    <property type="entry name" value="P-loop_NTPase"/>
</dbReference>
<gene>
    <name evidence="10" type="primary">cas3f</name>
    <name evidence="10" type="ORF">NX720_17605</name>
</gene>
<dbReference type="EMBL" id="CP103300">
    <property type="protein sequence ID" value="UYM14693.1"/>
    <property type="molecule type" value="Genomic_DNA"/>
</dbReference>
<keyword evidence="8" id="KW-0051">Antiviral defense</keyword>
<evidence type="ECO:0000313" key="10">
    <source>
        <dbReference type="EMBL" id="UYM14693.1"/>
    </source>
</evidence>
<dbReference type="RefSeq" id="WP_262596320.1">
    <property type="nucleotide sequence ID" value="NZ_CP103300.1"/>
</dbReference>
<dbReference type="InterPro" id="IPR013395">
    <property type="entry name" value="CRISPR-assoc_Cas3_yers"/>
</dbReference>
<keyword evidence="3" id="KW-0479">Metal-binding</keyword>
<evidence type="ECO:0000313" key="11">
    <source>
        <dbReference type="Proteomes" id="UP001163255"/>
    </source>
</evidence>
<name>A0ABY6GPL3_9GAMM</name>
<protein>
    <submittedName>
        <fullName evidence="10">Type I-F CRISPR-associated helicase Cas3f</fullName>
    </submittedName>
</protein>
<dbReference type="PROSITE" id="PS51643">
    <property type="entry name" value="HD_CAS3"/>
    <property type="match status" value="1"/>
</dbReference>
<dbReference type="Gene3D" id="1.10.3210.30">
    <property type="match status" value="1"/>
</dbReference>
<dbReference type="InterPro" id="IPR038257">
    <property type="entry name" value="CRISPR-assoc_Cas3_HD_sf"/>
</dbReference>
<evidence type="ECO:0000256" key="5">
    <source>
        <dbReference type="ARBA" id="ARBA00022801"/>
    </source>
</evidence>
<feature type="domain" description="HD Cas3-type" evidence="9">
    <location>
        <begin position="10"/>
        <end position="242"/>
    </location>
</feature>
<evidence type="ECO:0000256" key="7">
    <source>
        <dbReference type="ARBA" id="ARBA00022840"/>
    </source>
</evidence>
<sequence length="1020" mass="115968">MFERVKNEVPGTEWETGWTLATSIKILATLAALMHDLGKANAGFQKKLLSSSKTQPDPYRHEWISLRLFEAMIDGCTNDQQWLERLADFSTFASQNPNWPDRLHNDHQHKSKGLAHMPPLAQVVAWLIATHHRLPFDGSDFTKMDKLRQKSKFIRLDLKRFYKRLSPTNGWVYSEKSHNARTDTEDFWRFSAQASESRLWQKAVARWAEKALNHPPLMQLPEENNPLLMHLSRLCLMVGDHNYSSLQANDKRRVTSDLKLKQTLVANTCRTTHKPKQALDEHLLGVAQFTASFAHLLPRFTDELPRLEDLSTFARPTPIERFQWQNKAWNLVKKHRKPARQQGFFGVNLASTGCGKTLGNARIMAALADPETGLRFTCALGLRVLTLQTGQALRDKLNLDDTALAILVGGAASRTLFEIQQEESKAEEKQQETNDYGSESEEELIRELVDYDHCALDQETLGTIIHDPKARQLLYAPIVSCTVDHIIGATETLRGGRHIIPMLRLLTSDLVLDEPDDFDQNDLPALSRLVFMAGMLGSNVLLSSATLTPDLIMGLFTAYQSGRTLWQKNQGETNDGIYCAWIDEFHQHMEACASRQAFEKRHQAFIKKRVKQLQALPPRRIGDILPTSLPKAPEGEKINNRALADIIINASQSLHRQYHEPCPTTGKTASVGLVRLANINPMFGLAQALYESTLPDQVQIHLCCYHARQLLILRNTLERKLDRILNRNDHHSLFDHREIQEAVATSPKQHHLFIVLATSVAEVGRDHDYDWAIAEPSSMRSIIQLAGRVWRHRPERVAEHPNILILNNNIKALQASNNGAAFYNPGFESEAHPLESHACSELIPEEQLSCIDAIPRIVRPEPLQPTRRLADLEHRVMADLLNSPTPNYVNVYWQPESAAQASVHMQRISPFRYSATQETEYVAQPDADDDSGIRFRYREKAWEAPYGEESVNSDVTPTSFTPLQTAIRPWLVTELPDALAELAEQLDDDNQTLLAIRFAFVSLENRKNWRFHPWFGFWPG</sequence>
<dbReference type="SUPFAM" id="SSF52540">
    <property type="entry name" value="P-loop containing nucleoside triphosphate hydrolases"/>
    <property type="match status" value="1"/>
</dbReference>
<dbReference type="InterPro" id="IPR054712">
    <property type="entry name" value="Cas3-like_dom"/>
</dbReference>
<evidence type="ECO:0000256" key="8">
    <source>
        <dbReference type="ARBA" id="ARBA00023118"/>
    </source>
</evidence>
<evidence type="ECO:0000256" key="3">
    <source>
        <dbReference type="ARBA" id="ARBA00022723"/>
    </source>
</evidence>
<dbReference type="Proteomes" id="UP001163255">
    <property type="component" value="Chromosome"/>
</dbReference>
<keyword evidence="4" id="KW-0547">Nucleotide-binding</keyword>
<organism evidence="10 11">
    <name type="scientific">Endozoicomonas euniceicola</name>
    <dbReference type="NCBI Taxonomy" id="1234143"/>
    <lineage>
        <taxon>Bacteria</taxon>
        <taxon>Pseudomonadati</taxon>
        <taxon>Pseudomonadota</taxon>
        <taxon>Gammaproteobacteria</taxon>
        <taxon>Oceanospirillales</taxon>
        <taxon>Endozoicomonadaceae</taxon>
        <taxon>Endozoicomonas</taxon>
    </lineage>
</organism>
<keyword evidence="6" id="KW-0347">Helicase</keyword>
<keyword evidence="5" id="KW-0378">Hydrolase</keyword>
<keyword evidence="7" id="KW-0067">ATP-binding</keyword>
<dbReference type="NCBIfam" id="TIGR02562">
    <property type="entry name" value="cas3_yersinia"/>
    <property type="match status" value="1"/>
</dbReference>
<comment type="similarity">
    <text evidence="2">In the central section; belongs to the CRISPR-associated helicase Cas3 family.</text>
</comment>
<reference evidence="10" key="1">
    <citation type="submission" date="2022-10" db="EMBL/GenBank/DDBJ databases">
        <title>Completed Genome Sequence of two octocoral isolated bacterium, Endozoicomonas euniceicola EF212T and Endozoicomonas gorgoniicola PS125T.</title>
        <authorList>
            <person name="Chiou Y.-J."/>
            <person name="Chen Y.-H."/>
        </authorList>
    </citation>
    <scope>NUCLEOTIDE SEQUENCE</scope>
    <source>
        <strain evidence="10">EF212</strain>
    </source>
</reference>
<evidence type="ECO:0000259" key="9">
    <source>
        <dbReference type="PROSITE" id="PS51643"/>
    </source>
</evidence>
<evidence type="ECO:0000256" key="6">
    <source>
        <dbReference type="ARBA" id="ARBA00022806"/>
    </source>
</evidence>
<evidence type="ECO:0000256" key="4">
    <source>
        <dbReference type="ARBA" id="ARBA00022741"/>
    </source>
</evidence>
<comment type="similarity">
    <text evidence="1">In the N-terminal section; belongs to the CRISPR-associated nuclease Cas3-HD family.</text>
</comment>
<evidence type="ECO:0000256" key="2">
    <source>
        <dbReference type="ARBA" id="ARBA00009046"/>
    </source>
</evidence>
<dbReference type="Pfam" id="PF22590">
    <property type="entry name" value="Cas3-like_C_2"/>
    <property type="match status" value="1"/>
</dbReference>
<keyword evidence="11" id="KW-1185">Reference proteome</keyword>